<dbReference type="Proteomes" id="UP000597656">
    <property type="component" value="Unassembled WGS sequence"/>
</dbReference>
<proteinExistence type="predicted"/>
<name>A0ABQ2IPD3_9PSEU</name>
<gene>
    <name evidence="1" type="ORF">GCM10011609_65440</name>
</gene>
<evidence type="ECO:0008006" key="3">
    <source>
        <dbReference type="Google" id="ProtNLM"/>
    </source>
</evidence>
<sequence length="50" mass="5178">MKRSFLAGLALALGALGVLVGVALSQENPAQQPPVNEFTDTCCVSDMKAD</sequence>
<comment type="caution">
    <text evidence="1">The sequence shown here is derived from an EMBL/GenBank/DDBJ whole genome shotgun (WGS) entry which is preliminary data.</text>
</comment>
<organism evidence="1 2">
    <name type="scientific">Lentzea pudingi</name>
    <dbReference type="NCBI Taxonomy" id="1789439"/>
    <lineage>
        <taxon>Bacteria</taxon>
        <taxon>Bacillati</taxon>
        <taxon>Actinomycetota</taxon>
        <taxon>Actinomycetes</taxon>
        <taxon>Pseudonocardiales</taxon>
        <taxon>Pseudonocardiaceae</taxon>
        <taxon>Lentzea</taxon>
    </lineage>
</organism>
<dbReference type="EMBL" id="BMNC01000013">
    <property type="protein sequence ID" value="GGN15725.1"/>
    <property type="molecule type" value="Genomic_DNA"/>
</dbReference>
<accession>A0ABQ2IPD3</accession>
<keyword evidence="2" id="KW-1185">Reference proteome</keyword>
<protein>
    <recommendedName>
        <fullName evidence="3">Secreted protein</fullName>
    </recommendedName>
</protein>
<evidence type="ECO:0000313" key="2">
    <source>
        <dbReference type="Proteomes" id="UP000597656"/>
    </source>
</evidence>
<evidence type="ECO:0000313" key="1">
    <source>
        <dbReference type="EMBL" id="GGN15725.1"/>
    </source>
</evidence>
<dbReference type="RefSeq" id="WP_189158735.1">
    <property type="nucleotide sequence ID" value="NZ_BMNC01000013.1"/>
</dbReference>
<reference evidence="2" key="1">
    <citation type="journal article" date="2019" name="Int. J. Syst. Evol. Microbiol.">
        <title>The Global Catalogue of Microorganisms (GCM) 10K type strain sequencing project: providing services to taxonomists for standard genome sequencing and annotation.</title>
        <authorList>
            <consortium name="The Broad Institute Genomics Platform"/>
            <consortium name="The Broad Institute Genome Sequencing Center for Infectious Disease"/>
            <person name="Wu L."/>
            <person name="Ma J."/>
        </authorList>
    </citation>
    <scope>NUCLEOTIDE SEQUENCE [LARGE SCALE GENOMIC DNA]</scope>
    <source>
        <strain evidence="2">CGMCC 4.7319</strain>
    </source>
</reference>